<evidence type="ECO:0000256" key="4">
    <source>
        <dbReference type="SAM" id="SignalP"/>
    </source>
</evidence>
<proteinExistence type="inferred from homology"/>
<dbReference type="Gene3D" id="2.40.420.20">
    <property type="match status" value="1"/>
</dbReference>
<name>A0AA37RVU7_9GAMM</name>
<organism evidence="8 9">
    <name type="scientific">Paraferrimonas sedimenticola</name>
    <dbReference type="NCBI Taxonomy" id="375674"/>
    <lineage>
        <taxon>Bacteria</taxon>
        <taxon>Pseudomonadati</taxon>
        <taxon>Pseudomonadota</taxon>
        <taxon>Gammaproteobacteria</taxon>
        <taxon>Alteromonadales</taxon>
        <taxon>Ferrimonadaceae</taxon>
        <taxon>Paraferrimonas</taxon>
    </lineage>
</organism>
<evidence type="ECO:0000313" key="8">
    <source>
        <dbReference type="EMBL" id="GLP95804.1"/>
    </source>
</evidence>
<dbReference type="Proteomes" id="UP001161422">
    <property type="component" value="Unassembled WGS sequence"/>
</dbReference>
<reference evidence="8" key="2">
    <citation type="submission" date="2023-01" db="EMBL/GenBank/DDBJ databases">
        <title>Draft genome sequence of Paraferrimonas sedimenticola strain NBRC 101628.</title>
        <authorList>
            <person name="Sun Q."/>
            <person name="Mori K."/>
        </authorList>
    </citation>
    <scope>NUCLEOTIDE SEQUENCE</scope>
    <source>
        <strain evidence="8">NBRC 101628</strain>
    </source>
</reference>
<dbReference type="Pfam" id="PF25989">
    <property type="entry name" value="YknX_C"/>
    <property type="match status" value="1"/>
</dbReference>
<reference evidence="8" key="1">
    <citation type="journal article" date="2014" name="Int. J. Syst. Evol. Microbiol.">
        <title>Complete genome sequence of Corynebacterium casei LMG S-19264T (=DSM 44701T), isolated from a smear-ripened cheese.</title>
        <authorList>
            <consortium name="US DOE Joint Genome Institute (JGI-PGF)"/>
            <person name="Walter F."/>
            <person name="Albersmeier A."/>
            <person name="Kalinowski J."/>
            <person name="Ruckert C."/>
        </authorList>
    </citation>
    <scope>NUCLEOTIDE SEQUENCE</scope>
    <source>
        <strain evidence="8">NBRC 101628</strain>
    </source>
</reference>
<feature type="signal peptide" evidence="4">
    <location>
        <begin position="1"/>
        <end position="24"/>
    </location>
</feature>
<protein>
    <submittedName>
        <fullName evidence="8">MexE family multidrug efflux RND transporter periplasmic adaptor subunit</fullName>
    </submittedName>
</protein>
<dbReference type="Pfam" id="PF25917">
    <property type="entry name" value="BSH_RND"/>
    <property type="match status" value="1"/>
</dbReference>
<feature type="domain" description="Multidrug resistance protein MdtA-like beta-barrel" evidence="6">
    <location>
        <begin position="202"/>
        <end position="282"/>
    </location>
</feature>
<dbReference type="RefSeq" id="WP_095506374.1">
    <property type="nucleotide sequence ID" value="NZ_BSNC01000003.1"/>
</dbReference>
<keyword evidence="4" id="KW-0732">Signal</keyword>
<dbReference type="Gene3D" id="1.10.287.470">
    <property type="entry name" value="Helix hairpin bin"/>
    <property type="match status" value="1"/>
</dbReference>
<accession>A0AA37RVU7</accession>
<keyword evidence="3" id="KW-0175">Coiled coil</keyword>
<evidence type="ECO:0000256" key="2">
    <source>
        <dbReference type="ARBA" id="ARBA00009477"/>
    </source>
</evidence>
<comment type="similarity">
    <text evidence="2">Belongs to the membrane fusion protein (MFP) (TC 8.A.1) family.</text>
</comment>
<dbReference type="Gene3D" id="2.40.50.100">
    <property type="match status" value="1"/>
</dbReference>
<dbReference type="GO" id="GO:0005886">
    <property type="term" value="C:plasma membrane"/>
    <property type="evidence" value="ECO:0007669"/>
    <property type="project" value="TreeGrafter"/>
</dbReference>
<dbReference type="GO" id="GO:0046677">
    <property type="term" value="P:response to antibiotic"/>
    <property type="evidence" value="ECO:0007669"/>
    <property type="project" value="TreeGrafter"/>
</dbReference>
<evidence type="ECO:0000256" key="1">
    <source>
        <dbReference type="ARBA" id="ARBA00004519"/>
    </source>
</evidence>
<dbReference type="SUPFAM" id="SSF111369">
    <property type="entry name" value="HlyD-like secretion proteins"/>
    <property type="match status" value="1"/>
</dbReference>
<feature type="domain" description="Multidrug resistance protein MdtA-like barrel-sandwich hybrid" evidence="5">
    <location>
        <begin position="59"/>
        <end position="197"/>
    </location>
</feature>
<dbReference type="EMBL" id="BSNC01000003">
    <property type="protein sequence ID" value="GLP95804.1"/>
    <property type="molecule type" value="Genomic_DNA"/>
</dbReference>
<dbReference type="NCBIfam" id="TIGR01730">
    <property type="entry name" value="RND_mfp"/>
    <property type="match status" value="1"/>
</dbReference>
<evidence type="ECO:0000256" key="3">
    <source>
        <dbReference type="SAM" id="Coils"/>
    </source>
</evidence>
<dbReference type="Pfam" id="PF25944">
    <property type="entry name" value="Beta-barrel_RND"/>
    <property type="match status" value="1"/>
</dbReference>
<dbReference type="InterPro" id="IPR058626">
    <property type="entry name" value="MdtA-like_b-barrel"/>
</dbReference>
<sequence length="357" mass="39009">MKKALLAMVVAATLVGCGSEVNQAANQELAPQSVPVVVSQTSQNEFVETHSALVQPKDMVEVSSRTQGYLLKTHVKAGEQVEKGQLLYELDAVDYELAKAELDSQLAIANTQLEMAKREYDRATRLKESLSLQERDEVETTFKLSQGQVQLLERQIDRIALDIERTKIVAPISGVIGEKTFDEGALISTGQVLNNIVNDAKVEVVLNLDEKKLLAMIEDLRQGTADFRARLQLIDGTVMQQEGEVTSIDNKINPSTGSLAMKVEFDNSDRTLYSGQYAQLQVIRIADAMMLPQQAVISAPDGNYVYAVEDGKVVRVDITTGDAQDGNRVVYGVKEGTQVIVQGQSRLAVGEPVSIEG</sequence>
<comment type="caution">
    <text evidence="8">The sequence shown here is derived from an EMBL/GenBank/DDBJ whole genome shotgun (WGS) entry which is preliminary data.</text>
</comment>
<evidence type="ECO:0000259" key="7">
    <source>
        <dbReference type="Pfam" id="PF25989"/>
    </source>
</evidence>
<feature type="chain" id="PRO_5041368694" evidence="4">
    <location>
        <begin position="25"/>
        <end position="357"/>
    </location>
</feature>
<dbReference type="InterPro" id="IPR058637">
    <property type="entry name" value="YknX-like_C"/>
</dbReference>
<keyword evidence="9" id="KW-1185">Reference proteome</keyword>
<evidence type="ECO:0000259" key="5">
    <source>
        <dbReference type="Pfam" id="PF25917"/>
    </source>
</evidence>
<feature type="coiled-coil region" evidence="3">
    <location>
        <begin position="99"/>
        <end position="133"/>
    </location>
</feature>
<dbReference type="GO" id="GO:0030313">
    <property type="term" value="C:cell envelope"/>
    <property type="evidence" value="ECO:0007669"/>
    <property type="project" value="UniProtKB-SubCell"/>
</dbReference>
<evidence type="ECO:0000313" key="9">
    <source>
        <dbReference type="Proteomes" id="UP001161422"/>
    </source>
</evidence>
<dbReference type="AlphaFoldDB" id="A0AA37RVU7"/>
<feature type="domain" description="YknX-like C-terminal permuted SH3-like" evidence="7">
    <location>
        <begin position="289"/>
        <end position="354"/>
    </location>
</feature>
<dbReference type="InterPro" id="IPR058625">
    <property type="entry name" value="MdtA-like_BSH"/>
</dbReference>
<evidence type="ECO:0000259" key="6">
    <source>
        <dbReference type="Pfam" id="PF25944"/>
    </source>
</evidence>
<comment type="subcellular location">
    <subcellularLocation>
        <location evidence="1">Cell inner membrane</location>
        <topology evidence="1">Lipid-anchor</topology>
    </subcellularLocation>
</comment>
<dbReference type="Gene3D" id="2.40.30.170">
    <property type="match status" value="1"/>
</dbReference>
<dbReference type="InterPro" id="IPR006143">
    <property type="entry name" value="RND_pump_MFP"/>
</dbReference>
<dbReference type="GO" id="GO:0022857">
    <property type="term" value="F:transmembrane transporter activity"/>
    <property type="evidence" value="ECO:0007669"/>
    <property type="project" value="InterPro"/>
</dbReference>
<dbReference type="PANTHER" id="PTHR30158">
    <property type="entry name" value="ACRA/E-RELATED COMPONENT OF DRUG EFFLUX TRANSPORTER"/>
    <property type="match status" value="1"/>
</dbReference>
<gene>
    <name evidence="8" type="ORF">GCM10007895_11100</name>
</gene>
<dbReference type="PROSITE" id="PS51257">
    <property type="entry name" value="PROKAR_LIPOPROTEIN"/>
    <property type="match status" value="1"/>
</dbReference>